<keyword evidence="2 4" id="KW-0479">Metal-binding</keyword>
<dbReference type="SUPFAM" id="SSF46626">
    <property type="entry name" value="Cytochrome c"/>
    <property type="match status" value="1"/>
</dbReference>
<dbReference type="InterPro" id="IPR036909">
    <property type="entry name" value="Cyt_c-like_dom_sf"/>
</dbReference>
<evidence type="ECO:0000313" key="6">
    <source>
        <dbReference type="EMBL" id="AGA34834.1"/>
    </source>
</evidence>
<dbReference type="GO" id="GO:0009055">
    <property type="term" value="F:electron transfer activity"/>
    <property type="evidence" value="ECO:0007669"/>
    <property type="project" value="InterPro"/>
</dbReference>
<reference evidence="6" key="1">
    <citation type="submission" date="2015-12" db="EMBL/GenBank/DDBJ databases">
        <authorList>
            <person name="Tikhonova T.V."/>
            <person name="Pavlov A.R."/>
            <person name="Beletsky A.V."/>
            <person name="Mardanov A.V."/>
            <person name="Sorokin D.Y."/>
            <person name="Ravin N.V."/>
            <person name="Popov V.O."/>
        </authorList>
    </citation>
    <scope>NUCLEOTIDE SEQUENCE</scope>
    <source>
        <strain evidence="6">DSM 14787</strain>
    </source>
</reference>
<dbReference type="eggNOG" id="COG2010">
    <property type="taxonomic scope" value="Bacteria"/>
</dbReference>
<dbReference type="PROSITE" id="PS51007">
    <property type="entry name" value="CYTC"/>
    <property type="match status" value="1"/>
</dbReference>
<dbReference type="GO" id="GO:0046872">
    <property type="term" value="F:metal ion binding"/>
    <property type="evidence" value="ECO:0007669"/>
    <property type="project" value="UniProtKB-KW"/>
</dbReference>
<evidence type="ECO:0000259" key="5">
    <source>
        <dbReference type="PROSITE" id="PS51007"/>
    </source>
</evidence>
<dbReference type="STRING" id="1255043.TVNIR_3197"/>
<dbReference type="PANTHER" id="PTHR35008:SF4">
    <property type="entry name" value="BLL4482 PROTEIN"/>
    <property type="match status" value="1"/>
</dbReference>
<evidence type="ECO:0000256" key="3">
    <source>
        <dbReference type="ARBA" id="ARBA00023004"/>
    </source>
</evidence>
<dbReference type="AlphaFoldDB" id="L0DZ25"/>
<name>L0DZ25_THIND</name>
<dbReference type="EMBL" id="CP003989">
    <property type="protein sequence ID" value="AGA34834.1"/>
    <property type="molecule type" value="Genomic_DNA"/>
</dbReference>
<evidence type="ECO:0000256" key="2">
    <source>
        <dbReference type="ARBA" id="ARBA00022723"/>
    </source>
</evidence>
<dbReference type="Pfam" id="PF13442">
    <property type="entry name" value="Cytochrome_CBB3"/>
    <property type="match status" value="1"/>
</dbReference>
<evidence type="ECO:0000256" key="1">
    <source>
        <dbReference type="ARBA" id="ARBA00022617"/>
    </source>
</evidence>
<dbReference type="PATRIC" id="fig|1255043.3.peg.3225"/>
<dbReference type="InterPro" id="IPR051459">
    <property type="entry name" value="Cytochrome_c-type_DH"/>
</dbReference>
<accession>L0DZ25</accession>
<protein>
    <submittedName>
        <fullName evidence="6">Cytochrome c, class I</fullName>
    </submittedName>
</protein>
<proteinExistence type="predicted"/>
<gene>
    <name evidence="6" type="ordered locus">TVNIR_3197</name>
</gene>
<evidence type="ECO:0000256" key="4">
    <source>
        <dbReference type="PROSITE-ProRule" id="PRU00433"/>
    </source>
</evidence>
<sequence length="153" mass="17133">MAAAHLAIAAIVIAGLLVAGCTEPPREAERRDAETGRWYTVEQVMQGAPLYVAYCASCHGGQAEGAEEWRRRLPDGRWRPPPLNGTAHTWHHPLWQLRQQIREGSDPEHGDMPPFADILSAAEIDAVIAWFQSHWPDRIYAAWLDYDANFPAP</sequence>
<keyword evidence="7" id="KW-1185">Reference proteome</keyword>
<dbReference type="GO" id="GO:0020037">
    <property type="term" value="F:heme binding"/>
    <property type="evidence" value="ECO:0007669"/>
    <property type="project" value="InterPro"/>
</dbReference>
<organism evidence="6 7">
    <name type="scientific">Thioalkalivibrio nitratireducens (strain DSM 14787 / UNIQEM 213 / ALEN2)</name>
    <dbReference type="NCBI Taxonomy" id="1255043"/>
    <lineage>
        <taxon>Bacteria</taxon>
        <taxon>Pseudomonadati</taxon>
        <taxon>Pseudomonadota</taxon>
        <taxon>Gammaproteobacteria</taxon>
        <taxon>Chromatiales</taxon>
        <taxon>Ectothiorhodospiraceae</taxon>
        <taxon>Thioalkalivibrio</taxon>
    </lineage>
</organism>
<dbReference type="PANTHER" id="PTHR35008">
    <property type="entry name" value="BLL4482 PROTEIN-RELATED"/>
    <property type="match status" value="1"/>
</dbReference>
<feature type="domain" description="Cytochrome c" evidence="5">
    <location>
        <begin position="42"/>
        <end position="135"/>
    </location>
</feature>
<keyword evidence="1 4" id="KW-0349">Heme</keyword>
<dbReference type="Proteomes" id="UP000010809">
    <property type="component" value="Chromosome"/>
</dbReference>
<dbReference type="InterPro" id="IPR009056">
    <property type="entry name" value="Cyt_c-like_dom"/>
</dbReference>
<evidence type="ECO:0000313" key="7">
    <source>
        <dbReference type="Proteomes" id="UP000010809"/>
    </source>
</evidence>
<keyword evidence="3 4" id="KW-0408">Iron</keyword>
<dbReference type="KEGG" id="tni:TVNIR_3197"/>
<dbReference type="Gene3D" id="1.10.760.10">
    <property type="entry name" value="Cytochrome c-like domain"/>
    <property type="match status" value="1"/>
</dbReference>
<dbReference type="HOGENOM" id="CLU_127672_1_0_6"/>